<dbReference type="EMBL" id="JAYKXN010000006">
    <property type="protein sequence ID" value="KAK7279169.1"/>
    <property type="molecule type" value="Genomic_DNA"/>
</dbReference>
<name>A0AAN9FP82_CLITE</name>
<proteinExistence type="predicted"/>
<comment type="caution">
    <text evidence="1">The sequence shown here is derived from an EMBL/GenBank/DDBJ whole genome shotgun (WGS) entry which is preliminary data.</text>
</comment>
<organism evidence="1 2">
    <name type="scientific">Clitoria ternatea</name>
    <name type="common">Butterfly pea</name>
    <dbReference type="NCBI Taxonomy" id="43366"/>
    <lineage>
        <taxon>Eukaryota</taxon>
        <taxon>Viridiplantae</taxon>
        <taxon>Streptophyta</taxon>
        <taxon>Embryophyta</taxon>
        <taxon>Tracheophyta</taxon>
        <taxon>Spermatophyta</taxon>
        <taxon>Magnoliopsida</taxon>
        <taxon>eudicotyledons</taxon>
        <taxon>Gunneridae</taxon>
        <taxon>Pentapetalae</taxon>
        <taxon>rosids</taxon>
        <taxon>fabids</taxon>
        <taxon>Fabales</taxon>
        <taxon>Fabaceae</taxon>
        <taxon>Papilionoideae</taxon>
        <taxon>50 kb inversion clade</taxon>
        <taxon>NPAAA clade</taxon>
        <taxon>indigoferoid/millettioid clade</taxon>
        <taxon>Phaseoleae</taxon>
        <taxon>Clitoria</taxon>
    </lineage>
</organism>
<protein>
    <submittedName>
        <fullName evidence="1">Uncharacterized protein</fullName>
    </submittedName>
</protein>
<dbReference type="Proteomes" id="UP001359559">
    <property type="component" value="Unassembled WGS sequence"/>
</dbReference>
<evidence type="ECO:0000313" key="1">
    <source>
        <dbReference type="EMBL" id="KAK7279169.1"/>
    </source>
</evidence>
<gene>
    <name evidence="1" type="ORF">RJT34_24215</name>
</gene>
<evidence type="ECO:0000313" key="2">
    <source>
        <dbReference type="Proteomes" id="UP001359559"/>
    </source>
</evidence>
<accession>A0AAN9FP82</accession>
<reference evidence="1 2" key="1">
    <citation type="submission" date="2024-01" db="EMBL/GenBank/DDBJ databases">
        <title>The genomes of 5 underutilized Papilionoideae crops provide insights into root nodulation and disease resistance.</title>
        <authorList>
            <person name="Yuan L."/>
        </authorList>
    </citation>
    <scope>NUCLEOTIDE SEQUENCE [LARGE SCALE GENOMIC DNA]</scope>
    <source>
        <strain evidence="1">LY-2023</strain>
        <tissue evidence="1">Leaf</tissue>
    </source>
</reference>
<dbReference type="AlphaFoldDB" id="A0AAN9FP82"/>
<sequence>MDTSELFNFIMNDPNAPVPSPWERVVDLQGRIIYYRHGVTGFMIYDFRPLVNFGGGVYLEMVEDPLGFNEIMREVRHLMGLPTLYLFCTDCAGRTVYGLVDNPLVSCPLCHTLIMFYP</sequence>
<keyword evidence="2" id="KW-1185">Reference proteome</keyword>